<keyword evidence="3" id="KW-0804">Transcription</keyword>
<evidence type="ECO:0000256" key="4">
    <source>
        <dbReference type="PROSITE-ProRule" id="PRU00335"/>
    </source>
</evidence>
<dbReference type="Gene3D" id="1.10.357.10">
    <property type="entry name" value="Tetracycline Repressor, domain 2"/>
    <property type="match status" value="1"/>
</dbReference>
<dbReference type="PROSITE" id="PS50977">
    <property type="entry name" value="HTH_TETR_2"/>
    <property type="match status" value="1"/>
</dbReference>
<dbReference type="InterPro" id="IPR001647">
    <property type="entry name" value="HTH_TetR"/>
</dbReference>
<proteinExistence type="predicted"/>
<dbReference type="InterPro" id="IPR050109">
    <property type="entry name" value="HTH-type_TetR-like_transc_reg"/>
</dbReference>
<evidence type="ECO:0000256" key="3">
    <source>
        <dbReference type="ARBA" id="ARBA00023163"/>
    </source>
</evidence>
<comment type="caution">
    <text evidence="6">The sequence shown here is derived from an EMBL/GenBank/DDBJ whole genome shotgun (WGS) entry which is preliminary data.</text>
</comment>
<feature type="DNA-binding region" description="H-T-H motif" evidence="4">
    <location>
        <begin position="31"/>
        <end position="50"/>
    </location>
</feature>
<evidence type="ECO:0000313" key="7">
    <source>
        <dbReference type="Proteomes" id="UP001501705"/>
    </source>
</evidence>
<accession>A0ABN2DQR3</accession>
<feature type="domain" description="HTH tetR-type" evidence="5">
    <location>
        <begin position="10"/>
        <end position="68"/>
    </location>
</feature>
<dbReference type="SUPFAM" id="SSF46689">
    <property type="entry name" value="Homeodomain-like"/>
    <property type="match status" value="1"/>
</dbReference>
<dbReference type="PANTHER" id="PTHR30055:SF234">
    <property type="entry name" value="HTH-TYPE TRANSCRIPTIONAL REGULATOR BETI"/>
    <property type="match status" value="1"/>
</dbReference>
<evidence type="ECO:0000259" key="5">
    <source>
        <dbReference type="PROSITE" id="PS50977"/>
    </source>
</evidence>
<gene>
    <name evidence="6" type="ORF">GCM10009804_45220</name>
</gene>
<sequence length="184" mass="20675">MLEVDSPTRERTRRAILQAGISTLTEHPSASIADVAQRAGVARSTLHRYYAGRKELVEGINAFVEHEYEAALERARLDEGTGLEAYTRLCQELLESFDIFAWWFQFQETPEVDWENDPDERRIAAAVARGQADGSIDPSLPTGWLSMTLWSNMYTARFYAQSGAGGPQQAREYCLRTLLKCAAP</sequence>
<evidence type="ECO:0000256" key="1">
    <source>
        <dbReference type="ARBA" id="ARBA00023015"/>
    </source>
</evidence>
<dbReference type="InterPro" id="IPR009057">
    <property type="entry name" value="Homeodomain-like_sf"/>
</dbReference>
<dbReference type="Proteomes" id="UP001501705">
    <property type="component" value="Unassembled WGS sequence"/>
</dbReference>
<protein>
    <submittedName>
        <fullName evidence="6">TetR/AcrR family transcriptional regulator</fullName>
    </submittedName>
</protein>
<keyword evidence="7" id="KW-1185">Reference proteome</keyword>
<dbReference type="EMBL" id="BAAAPH010000014">
    <property type="protein sequence ID" value="GAA1583736.1"/>
    <property type="molecule type" value="Genomic_DNA"/>
</dbReference>
<keyword evidence="2 4" id="KW-0238">DNA-binding</keyword>
<dbReference type="RefSeq" id="WP_344235940.1">
    <property type="nucleotide sequence ID" value="NZ_BAAAPH010000014.1"/>
</dbReference>
<dbReference type="Pfam" id="PF00440">
    <property type="entry name" value="TetR_N"/>
    <property type="match status" value="1"/>
</dbReference>
<dbReference type="PANTHER" id="PTHR30055">
    <property type="entry name" value="HTH-TYPE TRANSCRIPTIONAL REGULATOR RUTR"/>
    <property type="match status" value="1"/>
</dbReference>
<name>A0ABN2DQR3_9ACTN</name>
<keyword evidence="1" id="KW-0805">Transcription regulation</keyword>
<reference evidence="6 7" key="1">
    <citation type="journal article" date="2019" name="Int. J. Syst. Evol. Microbiol.">
        <title>The Global Catalogue of Microorganisms (GCM) 10K type strain sequencing project: providing services to taxonomists for standard genome sequencing and annotation.</title>
        <authorList>
            <consortium name="The Broad Institute Genomics Platform"/>
            <consortium name="The Broad Institute Genome Sequencing Center for Infectious Disease"/>
            <person name="Wu L."/>
            <person name="Ma J."/>
        </authorList>
    </citation>
    <scope>NUCLEOTIDE SEQUENCE [LARGE SCALE GENOMIC DNA]</scope>
    <source>
        <strain evidence="6 7">JCM 15572</strain>
    </source>
</reference>
<evidence type="ECO:0000313" key="6">
    <source>
        <dbReference type="EMBL" id="GAA1583736.1"/>
    </source>
</evidence>
<evidence type="ECO:0000256" key="2">
    <source>
        <dbReference type="ARBA" id="ARBA00023125"/>
    </source>
</evidence>
<organism evidence="6 7">
    <name type="scientific">Kribbella hippodromi</name>
    <dbReference type="NCBI Taxonomy" id="434347"/>
    <lineage>
        <taxon>Bacteria</taxon>
        <taxon>Bacillati</taxon>
        <taxon>Actinomycetota</taxon>
        <taxon>Actinomycetes</taxon>
        <taxon>Propionibacteriales</taxon>
        <taxon>Kribbellaceae</taxon>
        <taxon>Kribbella</taxon>
    </lineage>
</organism>